<dbReference type="STRING" id="1514971.AUR64_01450"/>
<evidence type="ECO:0000313" key="8">
    <source>
        <dbReference type="Proteomes" id="UP000054387"/>
    </source>
</evidence>
<dbReference type="GO" id="GO:0017004">
    <property type="term" value="P:cytochrome complex assembly"/>
    <property type="evidence" value="ECO:0007669"/>
    <property type="project" value="InterPro"/>
</dbReference>
<gene>
    <name evidence="7" type="ORF">AUR64_01450</name>
</gene>
<dbReference type="EMBL" id="LOPU01000037">
    <property type="protein sequence ID" value="KTG07928.1"/>
    <property type="molecule type" value="Genomic_DNA"/>
</dbReference>
<keyword evidence="2 5" id="KW-0812">Transmembrane</keyword>
<keyword evidence="4 5" id="KW-0472">Membrane</keyword>
<dbReference type="InterPro" id="IPR003834">
    <property type="entry name" value="Cyt_c_assmbl_TM_dom"/>
</dbReference>
<evidence type="ECO:0000256" key="4">
    <source>
        <dbReference type="ARBA" id="ARBA00023136"/>
    </source>
</evidence>
<evidence type="ECO:0000313" key="7">
    <source>
        <dbReference type="EMBL" id="KTG07928.1"/>
    </source>
</evidence>
<comment type="caution">
    <text evidence="7">The sequence shown here is derived from an EMBL/GenBank/DDBJ whole genome shotgun (WGS) entry which is preliminary data.</text>
</comment>
<dbReference type="OrthoDB" id="342589at2157"/>
<feature type="transmembrane region" description="Helical" evidence="5">
    <location>
        <begin position="76"/>
        <end position="100"/>
    </location>
</feature>
<protein>
    <submittedName>
        <fullName evidence="7">Cytochrome C biogenesis protein</fullName>
    </submittedName>
</protein>
<comment type="subcellular location">
    <subcellularLocation>
        <location evidence="1">Membrane</location>
        <topology evidence="1">Multi-pass membrane protein</topology>
    </subcellularLocation>
</comment>
<dbReference type="RefSeq" id="WP_058583355.1">
    <property type="nucleotide sequence ID" value="NZ_LOPU01000037.1"/>
</dbReference>
<dbReference type="Pfam" id="PF02683">
    <property type="entry name" value="DsbD_TM"/>
    <property type="match status" value="1"/>
</dbReference>
<reference evidence="7 8" key="1">
    <citation type="submission" date="2015-12" db="EMBL/GenBank/DDBJ databases">
        <title>Haloprofundus marisrubri gen. nov., sp. nov., an extremely halophilic archaeon isolated from the Discovery deep brine-seawater interface in the Red Sea.</title>
        <authorList>
            <person name="Zhang G."/>
            <person name="Stingl U."/>
            <person name="Rashid M."/>
        </authorList>
    </citation>
    <scope>NUCLEOTIDE SEQUENCE [LARGE SCALE GENOMIC DNA]</scope>
    <source>
        <strain evidence="7 8">SB9</strain>
    </source>
</reference>
<organism evidence="7 8">
    <name type="scientific">Haloprofundus marisrubri</name>
    <dbReference type="NCBI Taxonomy" id="1514971"/>
    <lineage>
        <taxon>Archaea</taxon>
        <taxon>Methanobacteriati</taxon>
        <taxon>Methanobacteriota</taxon>
        <taxon>Stenosarchaea group</taxon>
        <taxon>Halobacteria</taxon>
        <taxon>Halobacteriales</taxon>
        <taxon>Haloferacaceae</taxon>
        <taxon>Haloprofundus</taxon>
    </lineage>
</organism>
<evidence type="ECO:0000259" key="6">
    <source>
        <dbReference type="Pfam" id="PF02683"/>
    </source>
</evidence>
<feature type="transmembrane region" description="Helical" evidence="5">
    <location>
        <begin position="200"/>
        <end position="220"/>
    </location>
</feature>
<feature type="transmembrane region" description="Helical" evidence="5">
    <location>
        <begin position="45"/>
        <end position="70"/>
    </location>
</feature>
<feature type="domain" description="Cytochrome C biogenesis protein transmembrane" evidence="6">
    <location>
        <begin position="6"/>
        <end position="211"/>
    </location>
</feature>
<sequence>MLGRFVEVFLLGAATPLTAACALPLYPGFLAYLSSQDESRPIPSVVLAALVTTGVVAFMGLIGVVFSFLLQVSLTLVVEVVSPVAFAVLAVFGGVLLVGGDLTHRIPTREPPQSSHPVLSALGYGFFFGAIVLPCNPGLLALFFARAPVLFDTPLAGFVGFLCFGLGMGTPLLAFGVVSQSAGQRATRWLARRSDPINRVTGAIMLLVSAYYLLVVFDVAGVSNVVEPVFEAIFGPLFDATSAIRG</sequence>
<feature type="transmembrane region" description="Helical" evidence="5">
    <location>
        <begin position="6"/>
        <end position="33"/>
    </location>
</feature>
<dbReference type="AlphaFoldDB" id="A0A0W1R3K7"/>
<name>A0A0W1R3K7_9EURY</name>
<feature type="transmembrane region" description="Helical" evidence="5">
    <location>
        <begin position="121"/>
        <end position="144"/>
    </location>
</feature>
<dbReference type="GO" id="GO:0016020">
    <property type="term" value="C:membrane"/>
    <property type="evidence" value="ECO:0007669"/>
    <property type="project" value="UniProtKB-SubCell"/>
</dbReference>
<dbReference type="Proteomes" id="UP000054387">
    <property type="component" value="Unassembled WGS sequence"/>
</dbReference>
<keyword evidence="8" id="KW-1185">Reference proteome</keyword>
<keyword evidence="3 5" id="KW-1133">Transmembrane helix</keyword>
<dbReference type="PROSITE" id="PS51257">
    <property type="entry name" value="PROKAR_LIPOPROTEIN"/>
    <property type="match status" value="1"/>
</dbReference>
<evidence type="ECO:0000256" key="3">
    <source>
        <dbReference type="ARBA" id="ARBA00022989"/>
    </source>
</evidence>
<evidence type="ECO:0000256" key="5">
    <source>
        <dbReference type="SAM" id="Phobius"/>
    </source>
</evidence>
<evidence type="ECO:0000256" key="1">
    <source>
        <dbReference type="ARBA" id="ARBA00004141"/>
    </source>
</evidence>
<proteinExistence type="predicted"/>
<evidence type="ECO:0000256" key="2">
    <source>
        <dbReference type="ARBA" id="ARBA00022692"/>
    </source>
</evidence>
<feature type="transmembrane region" description="Helical" evidence="5">
    <location>
        <begin position="156"/>
        <end position="179"/>
    </location>
</feature>
<accession>A0A0W1R3K7</accession>